<dbReference type="Pfam" id="PF00829">
    <property type="entry name" value="Ribosomal_L21p"/>
    <property type="match status" value="1"/>
</dbReference>
<sequence length="103" mass="11701">MFAIIEHGGKQSRVSATDTITVEKIVAKDGDNIRFDNVLAVGKDEHLSVGTPRVEGAYVEAEVVKQLRTKKVVVFKKRRRQNYRRTHGHRQEMTVVRITSIVT</sequence>
<keyword evidence="4 5" id="KW-0694">RNA-binding</keyword>
<dbReference type="SUPFAM" id="SSF141091">
    <property type="entry name" value="L21p-like"/>
    <property type="match status" value="1"/>
</dbReference>
<proteinExistence type="inferred from homology"/>
<evidence type="ECO:0000256" key="4">
    <source>
        <dbReference type="HAMAP-Rule" id="MF_01363"/>
    </source>
</evidence>
<gene>
    <name evidence="4" type="primary">rplU</name>
    <name evidence="6" type="ORF">WSI_02730</name>
</gene>
<dbReference type="GeneID" id="93076914"/>
<dbReference type="HAMAP" id="MF_01363">
    <property type="entry name" value="Ribosomal_bL21"/>
    <property type="match status" value="1"/>
</dbReference>
<keyword evidence="3 4" id="KW-0687">Ribonucleoprotein</keyword>
<evidence type="ECO:0000256" key="2">
    <source>
        <dbReference type="ARBA" id="ARBA00022980"/>
    </source>
</evidence>
<reference evidence="6 7" key="1">
    <citation type="journal article" date="2013" name="Genome Announc.">
        <title>Complete Genome Sequence of a Chinese Strain of 'Candidatus Liberibacter asiaticus'.</title>
        <authorList>
            <person name="Lin H."/>
            <person name="Han C.S."/>
            <person name="Liu B."/>
            <person name="Lou B."/>
            <person name="Bai X."/>
            <person name="Deng C."/>
            <person name="Civerolo E.L."/>
            <person name="Gupta G."/>
        </authorList>
    </citation>
    <scope>NUCLEOTIDE SEQUENCE [LARGE SCALE GENOMIC DNA]</scope>
    <source>
        <strain evidence="7">gxpsy</strain>
    </source>
</reference>
<comment type="subunit">
    <text evidence="4">Part of the 50S ribosomal subunit. Contacts protein L20.</text>
</comment>
<evidence type="ECO:0000256" key="1">
    <source>
        <dbReference type="ARBA" id="ARBA00008563"/>
    </source>
</evidence>
<dbReference type="InterPro" id="IPR028909">
    <property type="entry name" value="bL21-like"/>
</dbReference>
<organism evidence="6 7">
    <name type="scientific">Candidatus Liberibacter asiaticus str. gxpsy</name>
    <dbReference type="NCBI Taxonomy" id="1174529"/>
    <lineage>
        <taxon>Bacteria</taxon>
        <taxon>Pseudomonadati</taxon>
        <taxon>Pseudomonadota</taxon>
        <taxon>Alphaproteobacteria</taxon>
        <taxon>Hyphomicrobiales</taxon>
        <taxon>Rhizobiaceae</taxon>
        <taxon>Liberibacter</taxon>
    </lineage>
</organism>
<dbReference type="InterPro" id="IPR001787">
    <property type="entry name" value="Ribosomal_bL21"/>
</dbReference>
<keyword evidence="7" id="KW-1185">Reference proteome</keyword>
<dbReference type="InterPro" id="IPR036164">
    <property type="entry name" value="bL21-like_sf"/>
</dbReference>
<comment type="function">
    <text evidence="4 5">This protein binds to 23S rRNA in the presence of protein L20.</text>
</comment>
<comment type="similarity">
    <text evidence="1 4 5">Belongs to the bacterial ribosomal protein bL21 family.</text>
</comment>
<name>A0ABN4B0J4_LIBAS</name>
<evidence type="ECO:0000313" key="6">
    <source>
        <dbReference type="EMBL" id="AGH16916.1"/>
    </source>
</evidence>
<evidence type="ECO:0000256" key="5">
    <source>
        <dbReference type="RuleBase" id="RU000562"/>
    </source>
</evidence>
<evidence type="ECO:0000256" key="3">
    <source>
        <dbReference type="ARBA" id="ARBA00023274"/>
    </source>
</evidence>
<dbReference type="PANTHER" id="PTHR21349">
    <property type="entry name" value="50S RIBOSOMAL PROTEIN L21"/>
    <property type="match status" value="1"/>
</dbReference>
<dbReference type="EMBL" id="CP004005">
    <property type="protein sequence ID" value="AGH16916.1"/>
    <property type="molecule type" value="Genomic_DNA"/>
</dbReference>
<evidence type="ECO:0000313" key="7">
    <source>
        <dbReference type="Proteomes" id="UP000011820"/>
    </source>
</evidence>
<keyword evidence="2 4" id="KW-0689">Ribosomal protein</keyword>
<dbReference type="Proteomes" id="UP000011820">
    <property type="component" value="Chromosome"/>
</dbReference>
<keyword evidence="4 5" id="KW-0699">rRNA-binding</keyword>
<dbReference type="RefSeq" id="WP_015452513.1">
    <property type="nucleotide sequence ID" value="NC_020549.1"/>
</dbReference>
<protein>
    <recommendedName>
        <fullName evidence="4">Large ribosomal subunit protein bL21</fullName>
    </recommendedName>
</protein>
<accession>A0ABN4B0J4</accession>
<dbReference type="GO" id="GO:0005840">
    <property type="term" value="C:ribosome"/>
    <property type="evidence" value="ECO:0007669"/>
    <property type="project" value="UniProtKB-KW"/>
</dbReference>
<dbReference type="PANTHER" id="PTHR21349:SF0">
    <property type="entry name" value="LARGE RIBOSOMAL SUBUNIT PROTEIN BL21M"/>
    <property type="match status" value="1"/>
</dbReference>
<dbReference type="NCBIfam" id="TIGR00061">
    <property type="entry name" value="L21"/>
    <property type="match status" value="1"/>
</dbReference>